<gene>
    <name evidence="2" type="ORF">BSL78_25245</name>
</gene>
<evidence type="ECO:0000256" key="1">
    <source>
        <dbReference type="SAM" id="MobiDB-lite"/>
    </source>
</evidence>
<name>A0A2G8JQ95_STIJA</name>
<accession>A0A2G8JQ95</accession>
<feature type="compositionally biased region" description="Acidic residues" evidence="1">
    <location>
        <begin position="1"/>
        <end position="10"/>
    </location>
</feature>
<feature type="region of interest" description="Disordered" evidence="1">
    <location>
        <begin position="136"/>
        <end position="157"/>
    </location>
</feature>
<organism evidence="2 3">
    <name type="scientific">Stichopus japonicus</name>
    <name type="common">Sea cucumber</name>
    <dbReference type="NCBI Taxonomy" id="307972"/>
    <lineage>
        <taxon>Eukaryota</taxon>
        <taxon>Metazoa</taxon>
        <taxon>Echinodermata</taxon>
        <taxon>Eleutherozoa</taxon>
        <taxon>Echinozoa</taxon>
        <taxon>Holothuroidea</taxon>
        <taxon>Aspidochirotacea</taxon>
        <taxon>Aspidochirotida</taxon>
        <taxon>Stichopodidae</taxon>
        <taxon>Apostichopus</taxon>
    </lineage>
</organism>
<feature type="region of interest" description="Disordered" evidence="1">
    <location>
        <begin position="1"/>
        <end position="53"/>
    </location>
</feature>
<comment type="caution">
    <text evidence="2">The sequence shown here is derived from an EMBL/GenBank/DDBJ whole genome shotgun (WGS) entry which is preliminary data.</text>
</comment>
<proteinExistence type="predicted"/>
<evidence type="ECO:0000313" key="3">
    <source>
        <dbReference type="Proteomes" id="UP000230750"/>
    </source>
</evidence>
<protein>
    <submittedName>
        <fullName evidence="2">Uncharacterized protein</fullName>
    </submittedName>
</protein>
<keyword evidence="3" id="KW-1185">Reference proteome</keyword>
<reference evidence="2 3" key="1">
    <citation type="journal article" date="2017" name="PLoS Biol.">
        <title>The sea cucumber genome provides insights into morphological evolution and visceral regeneration.</title>
        <authorList>
            <person name="Zhang X."/>
            <person name="Sun L."/>
            <person name="Yuan J."/>
            <person name="Sun Y."/>
            <person name="Gao Y."/>
            <person name="Zhang L."/>
            <person name="Li S."/>
            <person name="Dai H."/>
            <person name="Hamel J.F."/>
            <person name="Liu C."/>
            <person name="Yu Y."/>
            <person name="Liu S."/>
            <person name="Lin W."/>
            <person name="Guo K."/>
            <person name="Jin S."/>
            <person name="Xu P."/>
            <person name="Storey K.B."/>
            <person name="Huan P."/>
            <person name="Zhang T."/>
            <person name="Zhou Y."/>
            <person name="Zhang J."/>
            <person name="Lin C."/>
            <person name="Li X."/>
            <person name="Xing L."/>
            <person name="Huo D."/>
            <person name="Sun M."/>
            <person name="Wang L."/>
            <person name="Mercier A."/>
            <person name="Li F."/>
            <person name="Yang H."/>
            <person name="Xiang J."/>
        </authorList>
    </citation>
    <scope>NUCLEOTIDE SEQUENCE [LARGE SCALE GENOMIC DNA]</scope>
    <source>
        <strain evidence="2">Shaxun</strain>
        <tissue evidence="2">Muscle</tissue>
    </source>
</reference>
<dbReference type="EMBL" id="MRZV01001430">
    <property type="protein sequence ID" value="PIK37926.1"/>
    <property type="molecule type" value="Genomic_DNA"/>
</dbReference>
<sequence length="157" mass="17805">MTDAMCDCESDSSSSSSDSEDEAKHILTGLHKTSECSADPQKNTLPHDSEDVTSPQFSSRLPFVVLLVMKLVCIFQHSQVTGVRRCFRCKLQASKERTKFQFLQSEDHLTWYMMNKHSFQPQNQWYGESDETASSYEKLLDSNSENTEGKPVPLSVL</sequence>
<dbReference type="Proteomes" id="UP000230750">
    <property type="component" value="Unassembled WGS sequence"/>
</dbReference>
<evidence type="ECO:0000313" key="2">
    <source>
        <dbReference type="EMBL" id="PIK37926.1"/>
    </source>
</evidence>
<dbReference type="AlphaFoldDB" id="A0A2G8JQ95"/>